<dbReference type="PANTHER" id="PTHR47595:SF1">
    <property type="entry name" value="MYB_SANT-LIKE DNA-BINDING DOMAIN-CONTAINING PROTEIN"/>
    <property type="match status" value="1"/>
</dbReference>
<dbReference type="PANTHER" id="PTHR47595">
    <property type="entry name" value="HEAT SHOCK 70 KDA PROTEIN 14"/>
    <property type="match status" value="1"/>
</dbReference>
<accession>A0A9N9MI32</accession>
<dbReference type="Proteomes" id="UP001152799">
    <property type="component" value="Chromosome 14"/>
</dbReference>
<dbReference type="OrthoDB" id="10065625at2759"/>
<evidence type="ECO:0000259" key="1">
    <source>
        <dbReference type="Pfam" id="PF13837"/>
    </source>
</evidence>
<dbReference type="InterPro" id="IPR044822">
    <property type="entry name" value="Myb_DNA-bind_4"/>
</dbReference>
<name>A0A9N9MI32_9CUCU</name>
<proteinExistence type="predicted"/>
<feature type="domain" description="Myb/SANT-like DNA-binding" evidence="1">
    <location>
        <begin position="24"/>
        <end position="111"/>
    </location>
</feature>
<organism evidence="2 3">
    <name type="scientific">Ceutorhynchus assimilis</name>
    <name type="common">cabbage seed weevil</name>
    <dbReference type="NCBI Taxonomy" id="467358"/>
    <lineage>
        <taxon>Eukaryota</taxon>
        <taxon>Metazoa</taxon>
        <taxon>Ecdysozoa</taxon>
        <taxon>Arthropoda</taxon>
        <taxon>Hexapoda</taxon>
        <taxon>Insecta</taxon>
        <taxon>Pterygota</taxon>
        <taxon>Neoptera</taxon>
        <taxon>Endopterygota</taxon>
        <taxon>Coleoptera</taxon>
        <taxon>Polyphaga</taxon>
        <taxon>Cucujiformia</taxon>
        <taxon>Curculionidae</taxon>
        <taxon>Ceutorhynchinae</taxon>
        <taxon>Ceutorhynchus</taxon>
    </lineage>
</organism>
<dbReference type="Gene3D" id="1.10.10.60">
    <property type="entry name" value="Homeodomain-like"/>
    <property type="match status" value="1"/>
</dbReference>
<dbReference type="AlphaFoldDB" id="A0A9N9MI32"/>
<protein>
    <recommendedName>
        <fullName evidence="1">Myb/SANT-like DNA-binding domain-containing protein</fullName>
    </recommendedName>
</protein>
<keyword evidence="3" id="KW-1185">Reference proteome</keyword>
<evidence type="ECO:0000313" key="2">
    <source>
        <dbReference type="EMBL" id="CAG9763587.1"/>
    </source>
</evidence>
<sequence>MVVFINVRLIKVERDCYILRAEEKKWLSAPVKNLLFHYGEHKPQFSSTSIRAEEVWKKIHEKMAGDGFHFTSEQIKTKFSKLKQQYMKVKDNNLQTGVAPMDFQWLEEFDAIFAKNHNVEPVATASSLTFTPLAAKPTSSTSVIPKHSKKSNTEKIIENIDKMRQERANRQHERNEERSIERREILNELRRGNDLFEKVLEKFKDYVKNLPKSLLVISRPPETSRVFPTVLAEVLAG</sequence>
<dbReference type="Pfam" id="PF13837">
    <property type="entry name" value="Myb_DNA-bind_4"/>
    <property type="match status" value="1"/>
</dbReference>
<gene>
    <name evidence="2" type="ORF">CEUTPL_LOCUS4245</name>
</gene>
<dbReference type="EMBL" id="OU892290">
    <property type="protein sequence ID" value="CAG9763587.1"/>
    <property type="molecule type" value="Genomic_DNA"/>
</dbReference>
<evidence type="ECO:0000313" key="3">
    <source>
        <dbReference type="Proteomes" id="UP001152799"/>
    </source>
</evidence>
<reference evidence="2" key="1">
    <citation type="submission" date="2022-01" db="EMBL/GenBank/DDBJ databases">
        <authorList>
            <person name="King R."/>
        </authorList>
    </citation>
    <scope>NUCLEOTIDE SEQUENCE</scope>
</reference>